<dbReference type="EMBL" id="FMHU01000001">
    <property type="protein sequence ID" value="SCL15717.1"/>
    <property type="molecule type" value="Genomic_DNA"/>
</dbReference>
<dbReference type="AlphaFoldDB" id="A0A1C6REX5"/>
<feature type="region of interest" description="Disordered" evidence="1">
    <location>
        <begin position="1"/>
        <end position="100"/>
    </location>
</feature>
<evidence type="ECO:0000313" key="3">
    <source>
        <dbReference type="Proteomes" id="UP000198906"/>
    </source>
</evidence>
<feature type="compositionally biased region" description="Basic residues" evidence="1">
    <location>
        <begin position="311"/>
        <end position="344"/>
    </location>
</feature>
<sequence>MRSARVSVRRCSPGVIRPSRSRPSPPTTGRAADPPLRSTSGRGWSASTCPGGRGTGPSRIRVVAAGTGTTRRARSGSRSISAGGATGGGAPGRRAGRSRRAVRCRFPVPAGRSSIGGGGWKTRPGTSEAAGRSLYGTILLRVHHRAGTVVRRRPVPRCGRPGWKVRSGRLDSPRKCPGSRPGCDISGVPRENRPDGAGTRRTGPGHGRPIRSGRPGILERGTGRTGSRRCRRIRGMPRVSTAGTGRWLPGVAGGRTAATGGRSSPTLGSGRAASPGGGTVSRGPGPRRSHPRASGPVPGSPATTPGGWGRRSPRPGPRRCPHGPGRVRRRSIVPPPHRCRRVRR</sequence>
<name>A0A1C6REX5_9ACTN</name>
<evidence type="ECO:0000313" key="2">
    <source>
        <dbReference type="EMBL" id="SCL15717.1"/>
    </source>
</evidence>
<feature type="compositionally biased region" description="Low complexity" evidence="1">
    <location>
        <begin position="61"/>
        <end position="83"/>
    </location>
</feature>
<keyword evidence="3" id="KW-1185">Reference proteome</keyword>
<evidence type="ECO:0000256" key="1">
    <source>
        <dbReference type="SAM" id="MobiDB-lite"/>
    </source>
</evidence>
<feature type="region of interest" description="Disordered" evidence="1">
    <location>
        <begin position="160"/>
        <end position="344"/>
    </location>
</feature>
<reference evidence="3" key="1">
    <citation type="submission" date="2016-06" db="EMBL/GenBank/DDBJ databases">
        <authorList>
            <person name="Varghese N."/>
        </authorList>
    </citation>
    <scope>NUCLEOTIDE SEQUENCE [LARGE SCALE GENOMIC DNA]</scope>
    <source>
        <strain evidence="3">DSM 46123</strain>
    </source>
</reference>
<gene>
    <name evidence="2" type="ORF">GA0074694_1333</name>
</gene>
<feature type="compositionally biased region" description="Basic residues" evidence="1">
    <location>
        <begin position="226"/>
        <end position="235"/>
    </location>
</feature>
<accession>A0A1C6REX5</accession>
<feature type="compositionally biased region" description="Polar residues" evidence="1">
    <location>
        <begin position="37"/>
        <end position="48"/>
    </location>
</feature>
<organism evidence="2 3">
    <name type="scientific">Micromonospora inyonensis</name>
    <dbReference type="NCBI Taxonomy" id="47866"/>
    <lineage>
        <taxon>Bacteria</taxon>
        <taxon>Bacillati</taxon>
        <taxon>Actinomycetota</taxon>
        <taxon>Actinomycetes</taxon>
        <taxon>Micromonosporales</taxon>
        <taxon>Micromonosporaceae</taxon>
        <taxon>Micromonospora</taxon>
    </lineage>
</organism>
<dbReference type="Proteomes" id="UP000198906">
    <property type="component" value="Unassembled WGS sequence"/>
</dbReference>
<protein>
    <submittedName>
        <fullName evidence="2">Uncharacterized protein</fullName>
    </submittedName>
</protein>
<proteinExistence type="predicted"/>